<feature type="region of interest" description="Disordered" evidence="1">
    <location>
        <begin position="1"/>
        <end position="41"/>
    </location>
</feature>
<name>A0A4Q2E0A5_9AGAR</name>
<protein>
    <submittedName>
        <fullName evidence="2">Uncharacterized protein</fullName>
    </submittedName>
</protein>
<evidence type="ECO:0000313" key="3">
    <source>
        <dbReference type="Proteomes" id="UP000290288"/>
    </source>
</evidence>
<accession>A0A4Q2E0A5</accession>
<gene>
    <name evidence="2" type="ORF">EST38_g20</name>
</gene>
<dbReference type="STRING" id="2316362.A0A4Q2E0A5"/>
<sequence length="286" mass="30815">MGSLHIREGSPRETEEELKATLRGRRRSQAPTIQASDSLRSLSTTSNEIVGILLKPGVLDDDTEPEDNIAPKFKPLSRGNTRIIQWQETVQLPANPNANLALTRPKSSPQSHMPGTLYTPNPSFFESQTSIVKQEVGPEIIFTSPTPSYTSDSPPPSKTKPLARTMSTEQREFFLSQIGSASKAMIHVLPKAHVLDIAEEARDMGLLADIVMNDDEEDSQALLVVGKNDAEVDKLLARVQLAGQGKLQEKLEKKSAPSSTSGSTFKAVAGGAVVGAVSTWAGLAFS</sequence>
<evidence type="ECO:0000256" key="1">
    <source>
        <dbReference type="SAM" id="MobiDB-lite"/>
    </source>
</evidence>
<comment type="caution">
    <text evidence="2">The sequence shown here is derived from an EMBL/GenBank/DDBJ whole genome shotgun (WGS) entry which is preliminary data.</text>
</comment>
<proteinExistence type="predicted"/>
<keyword evidence="3" id="KW-1185">Reference proteome</keyword>
<evidence type="ECO:0000313" key="2">
    <source>
        <dbReference type="EMBL" id="RXW25741.1"/>
    </source>
</evidence>
<organism evidence="2 3">
    <name type="scientific">Candolleomyces aberdarensis</name>
    <dbReference type="NCBI Taxonomy" id="2316362"/>
    <lineage>
        <taxon>Eukaryota</taxon>
        <taxon>Fungi</taxon>
        <taxon>Dikarya</taxon>
        <taxon>Basidiomycota</taxon>
        <taxon>Agaricomycotina</taxon>
        <taxon>Agaricomycetes</taxon>
        <taxon>Agaricomycetidae</taxon>
        <taxon>Agaricales</taxon>
        <taxon>Agaricineae</taxon>
        <taxon>Psathyrellaceae</taxon>
        <taxon>Candolleomyces</taxon>
    </lineage>
</organism>
<dbReference type="Proteomes" id="UP000290288">
    <property type="component" value="Unassembled WGS sequence"/>
</dbReference>
<dbReference type="EMBL" id="SDEE01000001">
    <property type="protein sequence ID" value="RXW25741.1"/>
    <property type="molecule type" value="Genomic_DNA"/>
</dbReference>
<reference evidence="2 3" key="1">
    <citation type="submission" date="2019-01" db="EMBL/GenBank/DDBJ databases">
        <title>Draft genome sequence of Psathyrella aberdarensis IHI B618.</title>
        <authorList>
            <person name="Buettner E."/>
            <person name="Kellner H."/>
        </authorList>
    </citation>
    <scope>NUCLEOTIDE SEQUENCE [LARGE SCALE GENOMIC DNA]</scope>
    <source>
        <strain evidence="2 3">IHI B618</strain>
    </source>
</reference>
<feature type="compositionally biased region" description="Polar residues" evidence="1">
    <location>
        <begin position="29"/>
        <end position="41"/>
    </location>
</feature>
<feature type="compositionally biased region" description="Basic and acidic residues" evidence="1">
    <location>
        <begin position="1"/>
        <end position="20"/>
    </location>
</feature>
<dbReference type="AlphaFoldDB" id="A0A4Q2E0A5"/>
<dbReference type="OrthoDB" id="3263613at2759"/>